<name>A0A2S8GU15_9BACT</name>
<dbReference type="RefSeq" id="WP_105333743.1">
    <property type="nucleotide sequence ID" value="NZ_PUHZ01000003.1"/>
</dbReference>
<dbReference type="Proteomes" id="UP000237819">
    <property type="component" value="Unassembled WGS sequence"/>
</dbReference>
<comment type="caution">
    <text evidence="3">The sequence shown here is derived from an EMBL/GenBank/DDBJ whole genome shotgun (WGS) entry which is preliminary data.</text>
</comment>
<evidence type="ECO:0000313" key="3">
    <source>
        <dbReference type="EMBL" id="PQO47871.1"/>
    </source>
</evidence>
<dbReference type="EMBL" id="PUHZ01000003">
    <property type="protein sequence ID" value="PQO47871.1"/>
    <property type="molecule type" value="Genomic_DNA"/>
</dbReference>
<reference evidence="3 4" key="1">
    <citation type="submission" date="2018-02" db="EMBL/GenBank/DDBJ databases">
        <title>Comparative genomes isolates from brazilian mangrove.</title>
        <authorList>
            <person name="Araujo J.E."/>
            <person name="Taketani R.G."/>
            <person name="Silva M.C.P."/>
            <person name="Loureco M.V."/>
            <person name="Andreote F.D."/>
        </authorList>
    </citation>
    <scope>NUCLEOTIDE SEQUENCE [LARGE SCALE GENOMIC DNA]</scope>
    <source>
        <strain evidence="3 4">Nap-Phe MGV</strain>
    </source>
</reference>
<feature type="compositionally biased region" description="Low complexity" evidence="1">
    <location>
        <begin position="234"/>
        <end position="249"/>
    </location>
</feature>
<evidence type="ECO:0000256" key="2">
    <source>
        <dbReference type="SAM" id="Phobius"/>
    </source>
</evidence>
<feature type="transmembrane region" description="Helical" evidence="2">
    <location>
        <begin position="87"/>
        <end position="108"/>
    </location>
</feature>
<keyword evidence="2" id="KW-1133">Transmembrane helix</keyword>
<gene>
    <name evidence="3" type="ORF">C5Y93_02195</name>
</gene>
<dbReference type="OrthoDB" id="280784at2"/>
<keyword evidence="2" id="KW-0472">Membrane</keyword>
<keyword evidence="2" id="KW-0812">Transmembrane</keyword>
<evidence type="ECO:0000313" key="4">
    <source>
        <dbReference type="Proteomes" id="UP000237819"/>
    </source>
</evidence>
<organism evidence="3 4">
    <name type="scientific">Blastopirellula marina</name>
    <dbReference type="NCBI Taxonomy" id="124"/>
    <lineage>
        <taxon>Bacteria</taxon>
        <taxon>Pseudomonadati</taxon>
        <taxon>Planctomycetota</taxon>
        <taxon>Planctomycetia</taxon>
        <taxon>Pirellulales</taxon>
        <taxon>Pirellulaceae</taxon>
        <taxon>Blastopirellula</taxon>
    </lineage>
</organism>
<proteinExistence type="predicted"/>
<protein>
    <submittedName>
        <fullName evidence="3">Uncharacterized protein</fullName>
    </submittedName>
</protein>
<evidence type="ECO:0000256" key="1">
    <source>
        <dbReference type="SAM" id="MobiDB-lite"/>
    </source>
</evidence>
<sequence length="257" mass="27809">MTFDEFENTLQDWLDEDRLDEVERLIPLVCQADRPRCEELLQTYQALFAGLSAGGSFRETELPSPAPEPEAVAAASRFSSSLDSMSLASAVVALAACVAVIAFVPGWFNIAGNEEAGYEAMATAETPFETVAQPQLDSQVVMTSTDTMQDRLERNFVYLSTYSIEPFARNMANQTDTAFRSLGQVSRTLNPIDEQLKAYRDAAPLLETLTDGLLPGSRSLSNAFSLLQETADGSAPQVPPAVQEPASASLPERSAVS</sequence>
<feature type="region of interest" description="Disordered" evidence="1">
    <location>
        <begin position="231"/>
        <end position="257"/>
    </location>
</feature>
<dbReference type="AlphaFoldDB" id="A0A2S8GU15"/>
<accession>A0A2S8GU15</accession>